<dbReference type="OrthoDB" id="2152680at2759"/>
<dbReference type="GO" id="GO:0005811">
    <property type="term" value="C:lipid droplet"/>
    <property type="evidence" value="ECO:0007669"/>
    <property type="project" value="TreeGrafter"/>
</dbReference>
<feature type="region of interest" description="Disordered" evidence="1">
    <location>
        <begin position="309"/>
        <end position="331"/>
    </location>
</feature>
<dbReference type="PANTHER" id="PTHR28153">
    <property type="entry name" value="PROTEIN, PUTATIVE-RELATED"/>
    <property type="match status" value="1"/>
</dbReference>
<name>A0A166B0Z5_9AGAM</name>
<proteinExistence type="predicted"/>
<reference evidence="2 3" key="1">
    <citation type="journal article" date="2016" name="Mol. Biol. Evol.">
        <title>Comparative Genomics of Early-Diverging Mushroom-Forming Fungi Provides Insights into the Origins of Lignocellulose Decay Capabilities.</title>
        <authorList>
            <person name="Nagy L.G."/>
            <person name="Riley R."/>
            <person name="Tritt A."/>
            <person name="Adam C."/>
            <person name="Daum C."/>
            <person name="Floudas D."/>
            <person name="Sun H."/>
            <person name="Yadav J.S."/>
            <person name="Pangilinan J."/>
            <person name="Larsson K.H."/>
            <person name="Matsuura K."/>
            <person name="Barry K."/>
            <person name="Labutti K."/>
            <person name="Kuo R."/>
            <person name="Ohm R.A."/>
            <person name="Bhattacharya S.S."/>
            <person name="Shirouzu T."/>
            <person name="Yoshinaga Y."/>
            <person name="Martin F.M."/>
            <person name="Grigoriev I.V."/>
            <person name="Hibbett D.S."/>
        </authorList>
    </citation>
    <scope>NUCLEOTIDE SEQUENCE [LARGE SCALE GENOMIC DNA]</scope>
    <source>
        <strain evidence="2 3">CBS 109695</strain>
    </source>
</reference>
<dbReference type="InterPro" id="IPR053056">
    <property type="entry name" value="Lipid_Metab_Assoc_Protein"/>
</dbReference>
<dbReference type="Pfam" id="PF09804">
    <property type="entry name" value="DENND11"/>
    <property type="match status" value="1"/>
</dbReference>
<dbReference type="Proteomes" id="UP000076532">
    <property type="component" value="Unassembled WGS sequence"/>
</dbReference>
<feature type="compositionally biased region" description="Low complexity" evidence="1">
    <location>
        <begin position="459"/>
        <end position="473"/>
    </location>
</feature>
<evidence type="ECO:0008006" key="4">
    <source>
        <dbReference type="Google" id="ProtNLM"/>
    </source>
</evidence>
<feature type="region of interest" description="Disordered" evidence="1">
    <location>
        <begin position="439"/>
        <end position="496"/>
    </location>
</feature>
<dbReference type="STRING" id="436010.A0A166B0Z5"/>
<evidence type="ECO:0000313" key="3">
    <source>
        <dbReference type="Proteomes" id="UP000076532"/>
    </source>
</evidence>
<dbReference type="PANTHER" id="PTHR28153:SF1">
    <property type="entry name" value="DUF4484 DOMAIN-CONTAINING PROTEIN"/>
    <property type="match status" value="1"/>
</dbReference>
<dbReference type="EMBL" id="KV417651">
    <property type="protein sequence ID" value="KZP12168.1"/>
    <property type="molecule type" value="Genomic_DNA"/>
</dbReference>
<gene>
    <name evidence="2" type="ORF">FIBSPDRAFT_961595</name>
</gene>
<dbReference type="AlphaFoldDB" id="A0A166B0Z5"/>
<keyword evidence="3" id="KW-1185">Reference proteome</keyword>
<organism evidence="2 3">
    <name type="scientific">Athelia psychrophila</name>
    <dbReference type="NCBI Taxonomy" id="1759441"/>
    <lineage>
        <taxon>Eukaryota</taxon>
        <taxon>Fungi</taxon>
        <taxon>Dikarya</taxon>
        <taxon>Basidiomycota</taxon>
        <taxon>Agaricomycotina</taxon>
        <taxon>Agaricomycetes</taxon>
        <taxon>Agaricomycetidae</taxon>
        <taxon>Atheliales</taxon>
        <taxon>Atheliaceae</taxon>
        <taxon>Athelia</taxon>
    </lineage>
</organism>
<feature type="compositionally biased region" description="Polar residues" evidence="1">
    <location>
        <begin position="309"/>
        <end position="325"/>
    </location>
</feature>
<protein>
    <recommendedName>
        <fullName evidence="4">Protein LCHN</fullName>
    </recommendedName>
</protein>
<evidence type="ECO:0000313" key="2">
    <source>
        <dbReference type="EMBL" id="KZP12168.1"/>
    </source>
</evidence>
<evidence type="ECO:0000256" key="1">
    <source>
        <dbReference type="SAM" id="MobiDB-lite"/>
    </source>
</evidence>
<accession>A0A166B0Z5</accession>
<sequence length="590" mass="65197">MSLSGAGSEKIPRDIVAIFHASFHPTQGNVVDWSLKASEECSLEGVEFSTLPSGLHLVSQDVVYFTKDGQHGVCIFLRRKTTEEGHRGYRLSSLGILLAKSARPRAWRHVAALKELIQTIYDGAATRDALELLEGDWEPAKAFFEDRKVMQADMGGAGDWNGWSRELDGPDVDPQESSPTLHLPHLLRILGPSALTLYKHILGRRRILIYTLPPVEAACILCQVAADMCYEDQVDYQPETDVRDQDRLKGKCKEGIEVLGMVTLSDTDMLVSAGKTGRGWIACTTDAIFLEKPSYYDLVIDLTTSTPSKATRPTLHSSREIQQPPGSRGPSHRLSVVRWTWSDIKLWNELDRLLRLDSDDPYSCCSPPDSRAPSSWADAWRVYEDVCIVCAGLWIGSWRGNSNMSYSTRDGNMANWGSVRLEGDDDLSMNGAYVRNVGMGIEGGPSQTSPTTKPLRRASGMSSWSSKTSGMKLSSRKAPGSSSLAPPDPQAGLEERRDRQVLTTLALLQTFHANTRFQLARLASFLPSETSTGPRIMYISPKDVISFELGPLSSFDAQYLGWLADEYGAGAKLEMKRGGWRDWVGIVFGL</sequence>
<dbReference type="InterPro" id="IPR018626">
    <property type="entry name" value="LCHN/Anr2"/>
</dbReference>